<dbReference type="Gene3D" id="3.30.110.60">
    <property type="entry name" value="YhbY-like"/>
    <property type="match status" value="1"/>
</dbReference>
<reference evidence="4 5" key="1">
    <citation type="submission" date="2010-12" db="EMBL/GenBank/DDBJ databases">
        <authorList>
            <person name="Muzny D."/>
            <person name="Qin X."/>
            <person name="Deng J."/>
            <person name="Jiang H."/>
            <person name="Liu Y."/>
            <person name="Qu J."/>
            <person name="Song X.-Z."/>
            <person name="Zhang L."/>
            <person name="Thornton R."/>
            <person name="Coyle M."/>
            <person name="Francisco L."/>
            <person name="Jackson L."/>
            <person name="Javaid M."/>
            <person name="Korchina V."/>
            <person name="Kovar C."/>
            <person name="Mata R."/>
            <person name="Mathew T."/>
            <person name="Ngo R."/>
            <person name="Nguyen L."/>
            <person name="Nguyen N."/>
            <person name="Okwuonu G."/>
            <person name="Ongeri F."/>
            <person name="Pham C."/>
            <person name="Simmons D."/>
            <person name="Wilczek-Boney K."/>
            <person name="Hale W."/>
            <person name="Jakkamsetti A."/>
            <person name="Pham P."/>
            <person name="Ruth R."/>
            <person name="San Lucas F."/>
            <person name="Warren J."/>
            <person name="Zhang J."/>
            <person name="Zhao Z."/>
            <person name="Zhou C."/>
            <person name="Zhu D."/>
            <person name="Lee S."/>
            <person name="Bess C."/>
            <person name="Blankenburg K."/>
            <person name="Forbes L."/>
            <person name="Fu Q."/>
            <person name="Gubbala S."/>
            <person name="Hirani K."/>
            <person name="Jayaseelan J.C."/>
            <person name="Lara F."/>
            <person name="Munidasa M."/>
            <person name="Palculict T."/>
            <person name="Patil S."/>
            <person name="Pu L.-L."/>
            <person name="Saada N."/>
            <person name="Tang L."/>
            <person name="Weissenberger G."/>
            <person name="Zhu Y."/>
            <person name="Hemphill L."/>
            <person name="Shang Y."/>
            <person name="Youmans B."/>
            <person name="Ayvaz T."/>
            <person name="Ross M."/>
            <person name="Santibanez J."/>
            <person name="Aqrawi P."/>
            <person name="Gross S."/>
            <person name="Joshi V."/>
            <person name="Fowler G."/>
            <person name="Nazareth L."/>
            <person name="Reid J."/>
            <person name="Worley K."/>
            <person name="Petrosino J."/>
            <person name="Highlander S."/>
            <person name="Gibbs R."/>
        </authorList>
    </citation>
    <scope>NUCLEOTIDE SEQUENCE [LARGE SCALE GENOMIC DNA]</scope>
    <source>
        <strain evidence="4 5">ATCC 23263</strain>
    </source>
</reference>
<sequence length="105" mass="11513">MLTSKQRSHLRGLASKEQPVILIGKKEIEPSLINQAKDALVARELIKGKVQQNAMMDAGEAAELLAKALKADIVNVMGSTFVLFKRNPQNIKINIPTKKNPNPKA</sequence>
<keyword evidence="5" id="KW-1185">Reference proteome</keyword>
<dbReference type="HOGENOM" id="CLU_095994_1_2_9"/>
<dbReference type="GO" id="GO:0003723">
    <property type="term" value="F:RNA binding"/>
    <property type="evidence" value="ECO:0007669"/>
    <property type="project" value="UniProtKB-UniRule"/>
</dbReference>
<dbReference type="AlphaFoldDB" id="E6MF16"/>
<comment type="caution">
    <text evidence="4">The sequence shown here is derived from an EMBL/GenBank/DDBJ whole genome shotgun (WGS) entry which is preliminary data.</text>
</comment>
<keyword evidence="1 2" id="KW-0694">RNA-binding</keyword>
<dbReference type="PANTHER" id="PTHR40065">
    <property type="entry name" value="RNA-BINDING PROTEIN YHBY"/>
    <property type="match status" value="1"/>
</dbReference>
<proteinExistence type="predicted"/>
<evidence type="ECO:0000259" key="3">
    <source>
        <dbReference type="PROSITE" id="PS51295"/>
    </source>
</evidence>
<evidence type="ECO:0000313" key="5">
    <source>
        <dbReference type="Proteomes" id="UP000004754"/>
    </source>
</evidence>
<feature type="domain" description="CRM" evidence="3">
    <location>
        <begin position="1"/>
        <end position="96"/>
    </location>
</feature>
<dbReference type="PROSITE" id="PS51295">
    <property type="entry name" value="CRM"/>
    <property type="match status" value="1"/>
</dbReference>
<organism evidence="4 5">
    <name type="scientific">Pseudoramibacter alactolyticus ATCC 23263</name>
    <dbReference type="NCBI Taxonomy" id="887929"/>
    <lineage>
        <taxon>Bacteria</taxon>
        <taxon>Bacillati</taxon>
        <taxon>Bacillota</taxon>
        <taxon>Clostridia</taxon>
        <taxon>Eubacteriales</taxon>
        <taxon>Eubacteriaceae</taxon>
        <taxon>Pseudoramibacter</taxon>
    </lineage>
</organism>
<dbReference type="STRING" id="887929.HMP0721_0599"/>
<dbReference type="Proteomes" id="UP000004754">
    <property type="component" value="Unassembled WGS sequence"/>
</dbReference>
<protein>
    <submittedName>
        <fullName evidence="4">Putative RNA-binding protein, YhbY family</fullName>
    </submittedName>
</protein>
<dbReference type="InterPro" id="IPR051925">
    <property type="entry name" value="RNA-binding_domain"/>
</dbReference>
<evidence type="ECO:0000256" key="2">
    <source>
        <dbReference type="PROSITE-ProRule" id="PRU00626"/>
    </source>
</evidence>
<evidence type="ECO:0000313" key="4">
    <source>
        <dbReference type="EMBL" id="EFV02366.1"/>
    </source>
</evidence>
<dbReference type="InterPro" id="IPR035920">
    <property type="entry name" value="YhbY-like_sf"/>
</dbReference>
<dbReference type="Pfam" id="PF01985">
    <property type="entry name" value="CRS1_YhbY"/>
    <property type="match status" value="1"/>
</dbReference>
<dbReference type="eggNOG" id="COG1534">
    <property type="taxonomic scope" value="Bacteria"/>
</dbReference>
<gene>
    <name evidence="4" type="ORF">HMP0721_0599</name>
</gene>
<dbReference type="EMBL" id="AEQN01000010">
    <property type="protein sequence ID" value="EFV02366.1"/>
    <property type="molecule type" value="Genomic_DNA"/>
</dbReference>
<dbReference type="InterPro" id="IPR001890">
    <property type="entry name" value="RNA-binding_CRM"/>
</dbReference>
<name>E6MF16_9FIRM</name>
<dbReference type="OrthoDB" id="9797519at2"/>
<dbReference type="SUPFAM" id="SSF75471">
    <property type="entry name" value="YhbY-like"/>
    <property type="match status" value="1"/>
</dbReference>
<dbReference type="RefSeq" id="WP_006598020.1">
    <property type="nucleotide sequence ID" value="NZ_GL622359.1"/>
</dbReference>
<evidence type="ECO:0000256" key="1">
    <source>
        <dbReference type="ARBA" id="ARBA00022884"/>
    </source>
</evidence>
<accession>E6MF16</accession>
<dbReference type="PANTHER" id="PTHR40065:SF3">
    <property type="entry name" value="RNA-BINDING PROTEIN YHBY"/>
    <property type="match status" value="1"/>
</dbReference>
<dbReference type="SMART" id="SM01103">
    <property type="entry name" value="CRS1_YhbY"/>
    <property type="match status" value="1"/>
</dbReference>